<organism evidence="1 2">
    <name type="scientific">Mesorhabditis spiculigera</name>
    <dbReference type="NCBI Taxonomy" id="96644"/>
    <lineage>
        <taxon>Eukaryota</taxon>
        <taxon>Metazoa</taxon>
        <taxon>Ecdysozoa</taxon>
        <taxon>Nematoda</taxon>
        <taxon>Chromadorea</taxon>
        <taxon>Rhabditida</taxon>
        <taxon>Rhabditina</taxon>
        <taxon>Rhabditomorpha</taxon>
        <taxon>Rhabditoidea</taxon>
        <taxon>Rhabditidae</taxon>
        <taxon>Mesorhabditinae</taxon>
        <taxon>Mesorhabditis</taxon>
    </lineage>
</organism>
<dbReference type="AlphaFoldDB" id="A0AA36CMC0"/>
<dbReference type="EMBL" id="CATQJA010002521">
    <property type="protein sequence ID" value="CAJ0570995.1"/>
    <property type="molecule type" value="Genomic_DNA"/>
</dbReference>
<sequence>MKNGLRVLNKLFANVSPQALSVDIHENWSHKYESWPDSWRDLVEWPIEALDLLKRPVAFTMSSFPHNIERELAWLRWSGCTAETAVRNSQLTIYRLLRSLA</sequence>
<accession>A0AA36CMC0</accession>
<gene>
    <name evidence="1" type="ORF">MSPICULIGERA_LOCUS9423</name>
</gene>
<comment type="caution">
    <text evidence="1">The sequence shown here is derived from an EMBL/GenBank/DDBJ whole genome shotgun (WGS) entry which is preliminary data.</text>
</comment>
<name>A0AA36CMC0_9BILA</name>
<evidence type="ECO:0000313" key="2">
    <source>
        <dbReference type="Proteomes" id="UP001177023"/>
    </source>
</evidence>
<proteinExistence type="predicted"/>
<evidence type="ECO:0000313" key="1">
    <source>
        <dbReference type="EMBL" id="CAJ0570995.1"/>
    </source>
</evidence>
<feature type="non-terminal residue" evidence="1">
    <location>
        <position position="1"/>
    </location>
</feature>
<dbReference type="Proteomes" id="UP001177023">
    <property type="component" value="Unassembled WGS sequence"/>
</dbReference>
<protein>
    <submittedName>
        <fullName evidence="1">Uncharacterized protein</fullName>
    </submittedName>
</protein>
<reference evidence="1" key="1">
    <citation type="submission" date="2023-06" db="EMBL/GenBank/DDBJ databases">
        <authorList>
            <person name="Delattre M."/>
        </authorList>
    </citation>
    <scope>NUCLEOTIDE SEQUENCE</scope>
    <source>
        <strain evidence="1">AF72</strain>
    </source>
</reference>
<keyword evidence="2" id="KW-1185">Reference proteome</keyword>